<feature type="region of interest" description="Disordered" evidence="1">
    <location>
        <begin position="1"/>
        <end position="85"/>
    </location>
</feature>
<feature type="compositionally biased region" description="Basic and acidic residues" evidence="1">
    <location>
        <begin position="1"/>
        <end position="12"/>
    </location>
</feature>
<accession>A0AAW1JLF7</accession>
<feature type="compositionally biased region" description="Polar residues" evidence="1">
    <location>
        <begin position="28"/>
        <end position="37"/>
    </location>
</feature>
<protein>
    <submittedName>
        <fullName evidence="2">Uncharacterized protein</fullName>
    </submittedName>
</protein>
<sequence>MLQWIKKQEVNKNPDAIDAVNSHHIRSRSTQSSNFKQSSVPSSSYTSKKGVAQSHSHKNVAVDKEAGSQQKSRCHRCGKQHNPET</sequence>
<reference evidence="2 3" key="1">
    <citation type="journal article" date="2024" name="BMC Genomics">
        <title>De novo assembly and annotation of Popillia japonica's genome with initial clues to its potential as an invasive pest.</title>
        <authorList>
            <person name="Cucini C."/>
            <person name="Boschi S."/>
            <person name="Funari R."/>
            <person name="Cardaioli E."/>
            <person name="Iannotti N."/>
            <person name="Marturano G."/>
            <person name="Paoli F."/>
            <person name="Bruttini M."/>
            <person name="Carapelli A."/>
            <person name="Frati F."/>
            <person name="Nardi F."/>
        </authorList>
    </citation>
    <scope>NUCLEOTIDE SEQUENCE [LARGE SCALE GENOMIC DNA]</scope>
    <source>
        <strain evidence="2">DMR45628</strain>
    </source>
</reference>
<keyword evidence="3" id="KW-1185">Reference proteome</keyword>
<evidence type="ECO:0000256" key="1">
    <source>
        <dbReference type="SAM" id="MobiDB-lite"/>
    </source>
</evidence>
<gene>
    <name evidence="2" type="ORF">QE152_g27753</name>
</gene>
<name>A0AAW1JLF7_POPJA</name>
<proteinExistence type="predicted"/>
<dbReference type="Proteomes" id="UP001458880">
    <property type="component" value="Unassembled WGS sequence"/>
</dbReference>
<evidence type="ECO:0000313" key="3">
    <source>
        <dbReference type="Proteomes" id="UP001458880"/>
    </source>
</evidence>
<dbReference type="AlphaFoldDB" id="A0AAW1JLF7"/>
<comment type="caution">
    <text evidence="2">The sequence shown here is derived from an EMBL/GenBank/DDBJ whole genome shotgun (WGS) entry which is preliminary data.</text>
</comment>
<organism evidence="2 3">
    <name type="scientific">Popillia japonica</name>
    <name type="common">Japanese beetle</name>
    <dbReference type="NCBI Taxonomy" id="7064"/>
    <lineage>
        <taxon>Eukaryota</taxon>
        <taxon>Metazoa</taxon>
        <taxon>Ecdysozoa</taxon>
        <taxon>Arthropoda</taxon>
        <taxon>Hexapoda</taxon>
        <taxon>Insecta</taxon>
        <taxon>Pterygota</taxon>
        <taxon>Neoptera</taxon>
        <taxon>Endopterygota</taxon>
        <taxon>Coleoptera</taxon>
        <taxon>Polyphaga</taxon>
        <taxon>Scarabaeiformia</taxon>
        <taxon>Scarabaeidae</taxon>
        <taxon>Rutelinae</taxon>
        <taxon>Popillia</taxon>
    </lineage>
</organism>
<evidence type="ECO:0000313" key="2">
    <source>
        <dbReference type="EMBL" id="KAK9704613.1"/>
    </source>
</evidence>
<feature type="compositionally biased region" description="Low complexity" evidence="1">
    <location>
        <begin position="38"/>
        <end position="47"/>
    </location>
</feature>
<dbReference type="EMBL" id="JASPKY010000346">
    <property type="protein sequence ID" value="KAK9704613.1"/>
    <property type="molecule type" value="Genomic_DNA"/>
</dbReference>